<feature type="binding site" evidence="8">
    <location>
        <begin position="28"/>
        <end position="33"/>
    </location>
    <ligand>
        <name>ATP</name>
        <dbReference type="ChEBI" id="CHEBI:30616"/>
    </ligand>
</feature>
<dbReference type="GO" id="GO:0032267">
    <property type="term" value="F:tRNA(Ile)-lysidine synthase activity"/>
    <property type="evidence" value="ECO:0007669"/>
    <property type="project" value="UniProtKB-EC"/>
</dbReference>
<dbReference type="InterPro" id="IPR011063">
    <property type="entry name" value="TilS/TtcA_N"/>
</dbReference>
<feature type="domain" description="Lysidine-tRNA(Ile) synthetase C-terminal" evidence="9">
    <location>
        <begin position="361"/>
        <end position="434"/>
    </location>
</feature>
<comment type="function">
    <text evidence="8">Ligates lysine onto the cytidine present at position 34 of the AUA codon-specific tRNA(Ile) that contains the anticodon CAU, in an ATP-dependent manner. Cytidine is converted to lysidine, thus changing the amino acid specificity of the tRNA from methionine to isoleucine.</text>
</comment>
<evidence type="ECO:0000256" key="1">
    <source>
        <dbReference type="ARBA" id="ARBA00004496"/>
    </source>
</evidence>
<dbReference type="InterPro" id="IPR012795">
    <property type="entry name" value="tRNA_Ile_lys_synt_N"/>
</dbReference>
<dbReference type="EMBL" id="PXYG01000002">
    <property type="protein sequence ID" value="PSJ46097.1"/>
    <property type="molecule type" value="Genomic_DNA"/>
</dbReference>
<name>A0A2P7R7A6_9GAMM</name>
<dbReference type="InterPro" id="IPR012094">
    <property type="entry name" value="tRNA_Ile_lys_synt"/>
</dbReference>
<dbReference type="NCBIfam" id="TIGR02433">
    <property type="entry name" value="lysidine_TilS_C"/>
    <property type="match status" value="1"/>
</dbReference>
<dbReference type="SUPFAM" id="SSF82829">
    <property type="entry name" value="MesJ substrate recognition domain-like"/>
    <property type="match status" value="1"/>
</dbReference>
<dbReference type="CDD" id="cd01992">
    <property type="entry name" value="TilS_N"/>
    <property type="match status" value="1"/>
</dbReference>
<keyword evidence="3 8" id="KW-0436">Ligase</keyword>
<evidence type="ECO:0000256" key="3">
    <source>
        <dbReference type="ARBA" id="ARBA00022598"/>
    </source>
</evidence>
<dbReference type="NCBIfam" id="TIGR02432">
    <property type="entry name" value="lysidine_TilS_N"/>
    <property type="match status" value="1"/>
</dbReference>
<accession>A0A2P7R7A6</accession>
<evidence type="ECO:0000256" key="7">
    <source>
        <dbReference type="ARBA" id="ARBA00048539"/>
    </source>
</evidence>
<keyword evidence="11" id="KW-1185">Reference proteome</keyword>
<evidence type="ECO:0000256" key="4">
    <source>
        <dbReference type="ARBA" id="ARBA00022694"/>
    </source>
</evidence>
<dbReference type="SUPFAM" id="SSF52402">
    <property type="entry name" value="Adenine nucleotide alpha hydrolases-like"/>
    <property type="match status" value="1"/>
</dbReference>
<dbReference type="AlphaFoldDB" id="A0A2P7R7A6"/>
<dbReference type="GO" id="GO:0006400">
    <property type="term" value="P:tRNA modification"/>
    <property type="evidence" value="ECO:0007669"/>
    <property type="project" value="UniProtKB-UniRule"/>
</dbReference>
<dbReference type="Pfam" id="PF01171">
    <property type="entry name" value="ATP_bind_3"/>
    <property type="match status" value="1"/>
</dbReference>
<evidence type="ECO:0000313" key="11">
    <source>
        <dbReference type="Proteomes" id="UP000240243"/>
    </source>
</evidence>
<dbReference type="InterPro" id="IPR014729">
    <property type="entry name" value="Rossmann-like_a/b/a_fold"/>
</dbReference>
<dbReference type="SUPFAM" id="SSF56037">
    <property type="entry name" value="PheT/TilS domain"/>
    <property type="match status" value="1"/>
</dbReference>
<dbReference type="PANTHER" id="PTHR43033">
    <property type="entry name" value="TRNA(ILE)-LYSIDINE SYNTHASE-RELATED"/>
    <property type="match status" value="1"/>
</dbReference>
<reference evidence="10 11" key="1">
    <citation type="submission" date="2018-03" db="EMBL/GenBank/DDBJ databases">
        <title>The draft genome of Zobellella sp. 59N8.</title>
        <authorList>
            <person name="Liu L."/>
            <person name="Li L."/>
            <person name="Zhang X."/>
            <person name="Liang L."/>
            <person name="Wang T."/>
        </authorList>
    </citation>
    <scope>NUCLEOTIDE SEQUENCE [LARGE SCALE GENOMIC DNA]</scope>
    <source>
        <strain evidence="10 11">59N8</strain>
    </source>
</reference>
<keyword evidence="5 8" id="KW-0547">Nucleotide-binding</keyword>
<dbReference type="Gene3D" id="3.40.50.620">
    <property type="entry name" value="HUPs"/>
    <property type="match status" value="1"/>
</dbReference>
<proteinExistence type="inferred from homology"/>
<dbReference type="HAMAP" id="MF_01161">
    <property type="entry name" value="tRNA_Ile_lys_synt"/>
    <property type="match status" value="1"/>
</dbReference>
<dbReference type="Gene3D" id="1.20.59.20">
    <property type="match status" value="1"/>
</dbReference>
<comment type="caution">
    <text evidence="10">The sequence shown here is derived from an EMBL/GenBank/DDBJ whole genome shotgun (WGS) entry which is preliminary data.</text>
</comment>
<organism evidence="10 11">
    <name type="scientific">Zobellella endophytica</name>
    <dbReference type="NCBI Taxonomy" id="2116700"/>
    <lineage>
        <taxon>Bacteria</taxon>
        <taxon>Pseudomonadati</taxon>
        <taxon>Pseudomonadota</taxon>
        <taxon>Gammaproteobacteria</taxon>
        <taxon>Aeromonadales</taxon>
        <taxon>Aeromonadaceae</taxon>
        <taxon>Zobellella</taxon>
    </lineage>
</organism>
<dbReference type="Pfam" id="PF09179">
    <property type="entry name" value="TilS"/>
    <property type="match status" value="1"/>
</dbReference>
<evidence type="ECO:0000256" key="2">
    <source>
        <dbReference type="ARBA" id="ARBA00022490"/>
    </source>
</evidence>
<dbReference type="PANTHER" id="PTHR43033:SF1">
    <property type="entry name" value="TRNA(ILE)-LYSIDINE SYNTHASE-RELATED"/>
    <property type="match status" value="1"/>
</dbReference>
<protein>
    <recommendedName>
        <fullName evidence="8">tRNA(Ile)-lysidine synthase</fullName>
        <ecNumber evidence="8">6.3.4.19</ecNumber>
    </recommendedName>
    <alternativeName>
        <fullName evidence="8">tRNA(Ile)-2-lysyl-cytidine synthase</fullName>
    </alternativeName>
    <alternativeName>
        <fullName evidence="8">tRNA(Ile)-lysidine synthetase</fullName>
    </alternativeName>
</protein>
<evidence type="ECO:0000313" key="10">
    <source>
        <dbReference type="EMBL" id="PSJ46097.1"/>
    </source>
</evidence>
<keyword evidence="4 8" id="KW-0819">tRNA processing</keyword>
<dbReference type="Proteomes" id="UP000240243">
    <property type="component" value="Unassembled WGS sequence"/>
</dbReference>
<evidence type="ECO:0000256" key="8">
    <source>
        <dbReference type="HAMAP-Rule" id="MF_01161"/>
    </source>
</evidence>
<evidence type="ECO:0000259" key="9">
    <source>
        <dbReference type="SMART" id="SM00977"/>
    </source>
</evidence>
<dbReference type="InterPro" id="IPR012796">
    <property type="entry name" value="Lysidine-tRNA-synth_C"/>
</dbReference>
<comment type="domain">
    <text evidence="8">The N-terminal region contains the highly conserved SGGXDS motif, predicted to be a P-loop motif involved in ATP binding.</text>
</comment>
<sequence length="437" mass="47509">MALSTLYQHFSRKMQQLAPNGRLFVAFSGGLDSTVLLALCARLAREQGRQLVALHVHHGLQAAADAWPEHCGAVAGALGVPCRIIRVRVAGGPRISLEAAAREARYRALAAELRPGDALLTGHHQDDQAETLLLALKRGAGVAGLAAMPATRALGAGRQVRPLLGLSRRVLERFAREQGLRWVEDPSNADTRFDRNFLRNEILPRLLAQWPSFNETASRSAELCAEQLALADELAGQDVPALLNAADGISISGLQALAPARRHNALRHWLQRHDIHCSRAQLTAVWQELALARADATPLLRLGSKEIRRYQGCLYVPEQDGQPRPLANLAAGDWLELGVGRLRLYHAGAAQLSGRLDPAGLHIAFGVPGLRARPVGRAGSRPLKKLWQEYAVPPWQRERVPLLMEGERLVAAVGLFVVAEYAAPPGQSGWCLAWQPG</sequence>
<dbReference type="GO" id="GO:0005737">
    <property type="term" value="C:cytoplasm"/>
    <property type="evidence" value="ECO:0007669"/>
    <property type="project" value="UniProtKB-SubCell"/>
</dbReference>
<dbReference type="InterPro" id="IPR015262">
    <property type="entry name" value="tRNA_Ile_lys_synt_subst-bd"/>
</dbReference>
<evidence type="ECO:0000256" key="6">
    <source>
        <dbReference type="ARBA" id="ARBA00022840"/>
    </source>
</evidence>
<dbReference type="OrthoDB" id="9807403at2"/>
<keyword evidence="6 8" id="KW-0067">ATP-binding</keyword>
<gene>
    <name evidence="8 10" type="primary">tilS</name>
    <name evidence="10" type="ORF">C7H85_05480</name>
</gene>
<dbReference type="GO" id="GO:0005524">
    <property type="term" value="F:ATP binding"/>
    <property type="evidence" value="ECO:0007669"/>
    <property type="project" value="UniProtKB-UniRule"/>
</dbReference>
<keyword evidence="2 8" id="KW-0963">Cytoplasm</keyword>
<dbReference type="Pfam" id="PF11734">
    <property type="entry name" value="TilS_C"/>
    <property type="match status" value="1"/>
</dbReference>
<comment type="subcellular location">
    <subcellularLocation>
        <location evidence="1 8">Cytoplasm</location>
    </subcellularLocation>
</comment>
<comment type="catalytic activity">
    <reaction evidence="7 8">
        <text>cytidine(34) in tRNA(Ile2) + L-lysine + ATP = lysidine(34) in tRNA(Ile2) + AMP + diphosphate + H(+)</text>
        <dbReference type="Rhea" id="RHEA:43744"/>
        <dbReference type="Rhea" id="RHEA-COMP:10625"/>
        <dbReference type="Rhea" id="RHEA-COMP:10670"/>
        <dbReference type="ChEBI" id="CHEBI:15378"/>
        <dbReference type="ChEBI" id="CHEBI:30616"/>
        <dbReference type="ChEBI" id="CHEBI:32551"/>
        <dbReference type="ChEBI" id="CHEBI:33019"/>
        <dbReference type="ChEBI" id="CHEBI:82748"/>
        <dbReference type="ChEBI" id="CHEBI:83665"/>
        <dbReference type="ChEBI" id="CHEBI:456215"/>
        <dbReference type="EC" id="6.3.4.19"/>
    </reaction>
</comment>
<comment type="similarity">
    <text evidence="8">Belongs to the tRNA(Ile)-lysidine synthase family.</text>
</comment>
<evidence type="ECO:0000256" key="5">
    <source>
        <dbReference type="ARBA" id="ARBA00022741"/>
    </source>
</evidence>
<dbReference type="SMART" id="SM00977">
    <property type="entry name" value="TilS_C"/>
    <property type="match status" value="1"/>
</dbReference>
<dbReference type="EC" id="6.3.4.19" evidence="8"/>